<dbReference type="Proteomes" id="UP000078561">
    <property type="component" value="Unassembled WGS sequence"/>
</dbReference>
<dbReference type="CDD" id="cd12148">
    <property type="entry name" value="fungal_TF_MHR"/>
    <property type="match status" value="1"/>
</dbReference>
<reference evidence="7" key="1">
    <citation type="submission" date="2016-04" db="EMBL/GenBank/DDBJ databases">
        <authorList>
            <person name="Evans L.H."/>
            <person name="Alamgir A."/>
            <person name="Owens N."/>
            <person name="Weber N.D."/>
            <person name="Virtaneva K."/>
            <person name="Barbian K."/>
            <person name="Babar A."/>
            <person name="Rosenke K."/>
        </authorList>
    </citation>
    <scope>NUCLEOTIDE SEQUENCE [LARGE SCALE GENOMIC DNA]</scope>
    <source>
        <strain evidence="7">CBS 101.48</strain>
    </source>
</reference>
<proteinExistence type="predicted"/>
<keyword evidence="3" id="KW-0238">DNA-binding</keyword>
<evidence type="ECO:0000256" key="3">
    <source>
        <dbReference type="ARBA" id="ARBA00023125"/>
    </source>
</evidence>
<dbReference type="InterPro" id="IPR007219">
    <property type="entry name" value="XnlR_reg_dom"/>
</dbReference>
<feature type="domain" description="Xylanolytic transcriptional activator regulatory" evidence="6">
    <location>
        <begin position="341"/>
        <end position="416"/>
    </location>
</feature>
<feature type="region of interest" description="Disordered" evidence="5">
    <location>
        <begin position="722"/>
        <end position="756"/>
    </location>
</feature>
<dbReference type="AlphaFoldDB" id="A0A168S7G2"/>
<sequence>MLNNFPPLKRHRHDADTIGNCLYCDIQQQQDGRCPHQSTTSQLASEYQQLRAETEDPTSDMEDIERRLRKLETRLTSRMPDDANHFEQQLQRQRSVNDVSHPSFTYAADSNTSATNPDLPPQVSTVALTSTGIDITTSIAEPHHFIKLLLSGINATDVQQRAEATYGRRTDMVGPAMDNPNNQQGISNLAIDKEDPEELVWLDLVLTTRYPMCFLVYQMVEKDRLVEWISHAYIDNLHGQVKLEHSLLAKSVRAFVCNHEKVSARHDSGGGPSVGDGGNPGGNPGDIPLSRNINLNRGAFYFQQAEELLELCYMNSSRNNIRSLLHMYMYQVMIPGGHIKSVQYSDLAIRMALALKLNTEKGMLVNEQLREDDRRLWWSTVWVHLWACVSFNRPLLVDPSDIMVPNSRPPSKRQDESSQAGYCIDLCVNSVKLILLSQSNRLRLAEKSTEVQLLRTLQDIEHHLDAWSLALPEFLQLRFLTNGTNTNPQSDHMDDVGQHDHSNLQSSQVSRMEIALLLHGQWATAKMRVYECFCTNDASVLDLLVVRNRLHVAVEFTNYLAQVVEMVRPCFLMYILTETQSSLTTLITLAAYKHNTGVIQQVATRQLSILKALFQRYPFSDHSTCQQWVQRIDLTLQEYASSPLPATIHAIPTGTDWSTSLLTTEIQALNESTSNPLSIYTYTTEDLQQTQHYHYGQHQPHPYSHHYQPYLHQAIINEDTSHDNLHPINFGLPPPASADEPKRTPQNSHEWIAPRRTSMLDGLELYPMQGDTNHSLSRLPHDRQTQQYLHPPTTHHYLHQHDITTQDLTLTTPPSLGYQLKPPPLPSNASSSSSMIHRQPSPLHVASNTSGISLPPPNLPPSQLPREYRRDHYQQDHHHRSDKAASKQPSWSSPDVYPDSPSLDPDHPFLSQSSTGQSNRRF</sequence>
<evidence type="ECO:0000256" key="2">
    <source>
        <dbReference type="ARBA" id="ARBA00022723"/>
    </source>
</evidence>
<feature type="region of interest" description="Disordered" evidence="5">
    <location>
        <begin position="263"/>
        <end position="288"/>
    </location>
</feature>
<dbReference type="PANTHER" id="PTHR46910:SF3">
    <property type="entry name" value="HALOTOLERANCE PROTEIN 9-RELATED"/>
    <property type="match status" value="1"/>
</dbReference>
<feature type="region of interest" description="Disordered" evidence="5">
    <location>
        <begin position="808"/>
        <end position="922"/>
    </location>
</feature>
<evidence type="ECO:0000313" key="8">
    <source>
        <dbReference type="Proteomes" id="UP000078561"/>
    </source>
</evidence>
<comment type="subcellular location">
    <subcellularLocation>
        <location evidence="1">Nucleus</location>
    </subcellularLocation>
</comment>
<evidence type="ECO:0000256" key="1">
    <source>
        <dbReference type="ARBA" id="ARBA00004123"/>
    </source>
</evidence>
<feature type="compositionally biased region" description="Polar residues" evidence="5">
    <location>
        <begin position="910"/>
        <end position="922"/>
    </location>
</feature>
<dbReference type="GO" id="GO:0005634">
    <property type="term" value="C:nucleus"/>
    <property type="evidence" value="ECO:0007669"/>
    <property type="project" value="UniProtKB-SubCell"/>
</dbReference>
<keyword evidence="4" id="KW-0539">Nucleus</keyword>
<dbReference type="GO" id="GO:0003677">
    <property type="term" value="F:DNA binding"/>
    <property type="evidence" value="ECO:0007669"/>
    <property type="project" value="UniProtKB-KW"/>
</dbReference>
<dbReference type="InParanoid" id="A0A168S7G2"/>
<dbReference type="SMART" id="SM00906">
    <property type="entry name" value="Fungal_trans"/>
    <property type="match status" value="1"/>
</dbReference>
<gene>
    <name evidence="7" type="primary">ABSGL_13668.1 scaffold 14267</name>
</gene>
<feature type="compositionally biased region" description="Pro residues" evidence="5">
    <location>
        <begin position="854"/>
        <end position="863"/>
    </location>
</feature>
<evidence type="ECO:0000259" key="6">
    <source>
        <dbReference type="SMART" id="SM00906"/>
    </source>
</evidence>
<feature type="compositionally biased region" description="Gly residues" evidence="5">
    <location>
        <begin position="269"/>
        <end position="284"/>
    </location>
</feature>
<dbReference type="GO" id="GO:0006351">
    <property type="term" value="P:DNA-templated transcription"/>
    <property type="evidence" value="ECO:0007669"/>
    <property type="project" value="InterPro"/>
</dbReference>
<keyword evidence="8" id="KW-1185">Reference proteome</keyword>
<dbReference type="GO" id="GO:0003700">
    <property type="term" value="F:DNA-binding transcription factor activity"/>
    <property type="evidence" value="ECO:0007669"/>
    <property type="project" value="InterPro"/>
</dbReference>
<accession>A0A168S7G2</accession>
<dbReference type="Pfam" id="PF04082">
    <property type="entry name" value="Fungal_trans"/>
    <property type="match status" value="1"/>
</dbReference>
<feature type="compositionally biased region" description="Basic and acidic residues" evidence="5">
    <location>
        <begin position="866"/>
        <end position="876"/>
    </location>
</feature>
<dbReference type="PANTHER" id="PTHR46910">
    <property type="entry name" value="TRANSCRIPTION FACTOR PDR1"/>
    <property type="match status" value="1"/>
</dbReference>
<organism evidence="7">
    <name type="scientific">Absidia glauca</name>
    <name type="common">Pin mould</name>
    <dbReference type="NCBI Taxonomy" id="4829"/>
    <lineage>
        <taxon>Eukaryota</taxon>
        <taxon>Fungi</taxon>
        <taxon>Fungi incertae sedis</taxon>
        <taxon>Mucoromycota</taxon>
        <taxon>Mucoromycotina</taxon>
        <taxon>Mucoromycetes</taxon>
        <taxon>Mucorales</taxon>
        <taxon>Cunninghamellaceae</taxon>
        <taxon>Absidia</taxon>
    </lineage>
</organism>
<dbReference type="OrthoDB" id="3266505at2759"/>
<dbReference type="EMBL" id="LT554871">
    <property type="protein sequence ID" value="SAM08010.1"/>
    <property type="molecule type" value="Genomic_DNA"/>
</dbReference>
<evidence type="ECO:0000256" key="5">
    <source>
        <dbReference type="SAM" id="MobiDB-lite"/>
    </source>
</evidence>
<keyword evidence="2" id="KW-0479">Metal-binding</keyword>
<name>A0A168S7G2_ABSGL</name>
<evidence type="ECO:0000313" key="7">
    <source>
        <dbReference type="EMBL" id="SAM08010.1"/>
    </source>
</evidence>
<protein>
    <recommendedName>
        <fullName evidence="6">Xylanolytic transcriptional activator regulatory domain-containing protein</fullName>
    </recommendedName>
</protein>
<dbReference type="InterPro" id="IPR050987">
    <property type="entry name" value="AtrR-like"/>
</dbReference>
<dbReference type="GO" id="GO:0008270">
    <property type="term" value="F:zinc ion binding"/>
    <property type="evidence" value="ECO:0007669"/>
    <property type="project" value="InterPro"/>
</dbReference>
<evidence type="ECO:0000256" key="4">
    <source>
        <dbReference type="ARBA" id="ARBA00023242"/>
    </source>
</evidence>